<accession>A0ABY7CMS1</accession>
<evidence type="ECO:0000313" key="1">
    <source>
        <dbReference type="EMBL" id="WAQ84087.1"/>
    </source>
</evidence>
<evidence type="ECO:0000313" key="2">
    <source>
        <dbReference type="Proteomes" id="UP001164743"/>
    </source>
</evidence>
<name>A0ABY7CMS1_9BASI</name>
<organism evidence="1 2">
    <name type="scientific">Puccinia triticina</name>
    <dbReference type="NCBI Taxonomy" id="208348"/>
    <lineage>
        <taxon>Eukaryota</taxon>
        <taxon>Fungi</taxon>
        <taxon>Dikarya</taxon>
        <taxon>Basidiomycota</taxon>
        <taxon>Pucciniomycotina</taxon>
        <taxon>Pucciniomycetes</taxon>
        <taxon>Pucciniales</taxon>
        <taxon>Pucciniaceae</taxon>
        <taxon>Puccinia</taxon>
    </lineage>
</organism>
<protein>
    <submittedName>
        <fullName evidence="1">Uncharacterized protein</fullName>
    </submittedName>
</protein>
<dbReference type="EMBL" id="CP110424">
    <property type="protein sequence ID" value="WAQ84087.1"/>
    <property type="molecule type" value="Genomic_DNA"/>
</dbReference>
<dbReference type="GeneID" id="77809327"/>
<dbReference type="RefSeq" id="XP_053019642.1">
    <property type="nucleotide sequence ID" value="XM_053168432.1"/>
</dbReference>
<dbReference type="Proteomes" id="UP001164743">
    <property type="component" value="Chromosome 4A"/>
</dbReference>
<reference evidence="1" key="1">
    <citation type="submission" date="2022-10" db="EMBL/GenBank/DDBJ databases">
        <title>Puccinia triticina Genome sequencing and assembly.</title>
        <authorList>
            <person name="Li C."/>
        </authorList>
    </citation>
    <scope>NUCLEOTIDE SEQUENCE</scope>
    <source>
        <strain evidence="1">Pt15</strain>
    </source>
</reference>
<sequence length="73" mass="8181">MPFLCDLVESRLMRTTGMDTDADDDNFSDTSDMSNDFLEPDHVTLFQVMISGLELCNAVLEELDLTVNSLFAD</sequence>
<gene>
    <name evidence="1" type="ORF">PtA15_4A538</name>
</gene>
<proteinExistence type="predicted"/>
<keyword evidence="2" id="KW-1185">Reference proteome</keyword>